<feature type="region of interest" description="Disordered" evidence="1">
    <location>
        <begin position="370"/>
        <end position="495"/>
    </location>
</feature>
<feature type="compositionally biased region" description="Acidic residues" evidence="1">
    <location>
        <begin position="415"/>
        <end position="429"/>
    </location>
</feature>
<feature type="compositionally biased region" description="Polar residues" evidence="1">
    <location>
        <begin position="480"/>
        <end position="495"/>
    </location>
</feature>
<feature type="compositionally biased region" description="Basic and acidic residues" evidence="1">
    <location>
        <begin position="670"/>
        <end position="702"/>
    </location>
</feature>
<reference evidence="2 3" key="1">
    <citation type="submission" date="2024-01" db="EMBL/GenBank/DDBJ databases">
        <title>A draft genome for a cacao thread blight-causing isolate of Paramarasmius palmivorus.</title>
        <authorList>
            <person name="Baruah I.K."/>
            <person name="Bukari Y."/>
            <person name="Amoako-Attah I."/>
            <person name="Meinhardt L.W."/>
            <person name="Bailey B.A."/>
            <person name="Cohen S.P."/>
        </authorList>
    </citation>
    <scope>NUCLEOTIDE SEQUENCE [LARGE SCALE GENOMIC DNA]</scope>
    <source>
        <strain evidence="2 3">GH-12</strain>
    </source>
</reference>
<gene>
    <name evidence="2" type="ORF">VNI00_014492</name>
</gene>
<evidence type="ECO:0000313" key="3">
    <source>
        <dbReference type="Proteomes" id="UP001383192"/>
    </source>
</evidence>
<dbReference type="AlphaFoldDB" id="A0AAW0BSP4"/>
<feature type="compositionally biased region" description="Basic and acidic residues" evidence="1">
    <location>
        <begin position="37"/>
        <end position="52"/>
    </location>
</feature>
<feature type="region of interest" description="Disordered" evidence="1">
    <location>
        <begin position="1"/>
        <end position="52"/>
    </location>
</feature>
<sequence>MARFTGSAKKWKIAKPNQRQRIRKQPTKKKKRVPSTVEERRKALKEQKETRQKMNNAIREVGSYVRAKCLELAHDYKRKPRYFEDRIYNGGVKMVRQRNKINAFNAFKSLKAKENEKAGGKKLSAAELGSQLKTEYKALTKEEKEELVKKFADLRSTEVVVPSIMGRSISQEAAHLLSNIVGLIKSMSVRVGVEAILLVTRNRPEPFMEPYWFISNQAYGDYLATIAKQKFDYMAIGEKMQSFAIAKCDVANLASSANTKVRALKSVIRETMRSQVEECKRQRGTLDDGKEVKVHYENFEHLMTYDQGIILEGWPFKEIKNLSALSSSIKDLENLRSKLNNGSCKLRLLGDDEWTAFREDYIKRVENGDVQEPKRAERSDLGKKRGPKKKSQKLKAVIEIGGPINESRGNRNGDDGDGGDSGGDSENDVGDTVLGDEQPEKEMKGKGSTKAKGAKEKGTSNSGPKPKKIVSKPFVEENEQTTAYPIQTDTFSPTHFSAPTFDELRFPDDDLHMRPRLDPNDTEPNFGPMGPAAKVFDVRDRVQHATIIAPPPEPLFLPGIDEEDLSLTLADFNLRSLHLPSTNLNDQHFQPLPDQLLPLPDPTLLPNPAVQPPVSHFSQLGEPLLQYTTSGDDILPSFGFDIAVDGEGTLDGTQSNKRSRPDVDDLDVPIAERRAVRSRKEPERFADTEYSRVKNIDAEGLRSRKPPSQAKRGRKGK</sequence>
<proteinExistence type="predicted"/>
<feature type="compositionally biased region" description="Basic and acidic residues" evidence="1">
    <location>
        <begin position="370"/>
        <end position="383"/>
    </location>
</feature>
<feature type="compositionally biased region" description="Basic residues" evidence="1">
    <location>
        <begin position="9"/>
        <end position="33"/>
    </location>
</feature>
<protein>
    <recommendedName>
        <fullName evidence="4">HMG box domain-containing protein</fullName>
    </recommendedName>
</protein>
<evidence type="ECO:0000313" key="2">
    <source>
        <dbReference type="EMBL" id="KAK7029459.1"/>
    </source>
</evidence>
<feature type="region of interest" description="Disordered" evidence="1">
    <location>
        <begin position="646"/>
        <end position="717"/>
    </location>
</feature>
<dbReference type="EMBL" id="JAYKXP010000082">
    <property type="protein sequence ID" value="KAK7029459.1"/>
    <property type="molecule type" value="Genomic_DNA"/>
</dbReference>
<accession>A0AAW0BSP4</accession>
<keyword evidence="3" id="KW-1185">Reference proteome</keyword>
<evidence type="ECO:0008006" key="4">
    <source>
        <dbReference type="Google" id="ProtNLM"/>
    </source>
</evidence>
<evidence type="ECO:0000256" key="1">
    <source>
        <dbReference type="SAM" id="MobiDB-lite"/>
    </source>
</evidence>
<organism evidence="2 3">
    <name type="scientific">Paramarasmius palmivorus</name>
    <dbReference type="NCBI Taxonomy" id="297713"/>
    <lineage>
        <taxon>Eukaryota</taxon>
        <taxon>Fungi</taxon>
        <taxon>Dikarya</taxon>
        <taxon>Basidiomycota</taxon>
        <taxon>Agaricomycotina</taxon>
        <taxon>Agaricomycetes</taxon>
        <taxon>Agaricomycetidae</taxon>
        <taxon>Agaricales</taxon>
        <taxon>Marasmiineae</taxon>
        <taxon>Marasmiaceae</taxon>
        <taxon>Paramarasmius</taxon>
    </lineage>
</organism>
<comment type="caution">
    <text evidence="2">The sequence shown here is derived from an EMBL/GenBank/DDBJ whole genome shotgun (WGS) entry which is preliminary data.</text>
</comment>
<dbReference type="Proteomes" id="UP001383192">
    <property type="component" value="Unassembled WGS sequence"/>
</dbReference>
<name>A0AAW0BSP4_9AGAR</name>
<feature type="compositionally biased region" description="Basic residues" evidence="1">
    <location>
        <begin position="384"/>
        <end position="393"/>
    </location>
</feature>